<feature type="transmembrane region" description="Helical" evidence="2">
    <location>
        <begin position="69"/>
        <end position="93"/>
    </location>
</feature>
<organism evidence="4 5">
    <name type="scientific">Cellulomonas iranensis</name>
    <dbReference type="NCBI Taxonomy" id="76862"/>
    <lineage>
        <taxon>Bacteria</taxon>
        <taxon>Bacillati</taxon>
        <taxon>Actinomycetota</taxon>
        <taxon>Actinomycetes</taxon>
        <taxon>Micrococcales</taxon>
        <taxon>Cellulomonadaceae</taxon>
        <taxon>Cellulomonas</taxon>
    </lineage>
</organism>
<evidence type="ECO:0000256" key="2">
    <source>
        <dbReference type="SAM" id="Phobius"/>
    </source>
</evidence>
<evidence type="ECO:0000259" key="3">
    <source>
        <dbReference type="Pfam" id="PF11181"/>
    </source>
</evidence>
<dbReference type="Proteomes" id="UP001240250">
    <property type="component" value="Unassembled WGS sequence"/>
</dbReference>
<evidence type="ECO:0000313" key="5">
    <source>
        <dbReference type="Proteomes" id="UP001240250"/>
    </source>
</evidence>
<dbReference type="InterPro" id="IPR025889">
    <property type="entry name" value="GSP17M-like_dom"/>
</dbReference>
<gene>
    <name evidence="4" type="ORF">JO380_002765</name>
</gene>
<feature type="compositionally biased region" description="Pro residues" evidence="1">
    <location>
        <begin position="168"/>
        <end position="182"/>
    </location>
</feature>
<evidence type="ECO:0000256" key="1">
    <source>
        <dbReference type="SAM" id="MobiDB-lite"/>
    </source>
</evidence>
<feature type="compositionally biased region" description="Pro residues" evidence="1">
    <location>
        <begin position="227"/>
        <end position="239"/>
    </location>
</feature>
<keyword evidence="2" id="KW-0812">Transmembrane</keyword>
<proteinExistence type="predicted"/>
<dbReference type="EMBL" id="JAUSVM010000001">
    <property type="protein sequence ID" value="MDQ0426384.1"/>
    <property type="molecule type" value="Genomic_DNA"/>
</dbReference>
<sequence length="239" mass="24401">MAFTQPQRIPTTPTLPTGETVARYGTYLEAQKAVELLAEKSFPVRAVTIVGSDLRMVERVIRRLSYPSAALGGFLSGAWFGLFVGLILTLFSPTGGPGIMLPAILLGGAFGLLLSVIGYSFTRGRRDFASASQIVATSYSVLCQAEHAHKARNLLAETGGVVSGWPEPVAPPAPPVGPPPSAPGTGYLPPGADAPAGPPVPPQPVPPQPGTPYPPAAPPQAGTPAQPGTPPPPPGPGSV</sequence>
<dbReference type="RefSeq" id="WP_307416811.1">
    <property type="nucleotide sequence ID" value="NZ_JAUSVM010000001.1"/>
</dbReference>
<feature type="domain" description="General stress protein 17M-like" evidence="3">
    <location>
        <begin position="20"/>
        <end position="94"/>
    </location>
</feature>
<name>A0ABU0GN59_9CELL</name>
<evidence type="ECO:0000313" key="4">
    <source>
        <dbReference type="EMBL" id="MDQ0426384.1"/>
    </source>
</evidence>
<protein>
    <recommendedName>
        <fullName evidence="3">General stress protein 17M-like domain-containing protein</fullName>
    </recommendedName>
</protein>
<feature type="region of interest" description="Disordered" evidence="1">
    <location>
        <begin position="166"/>
        <end position="239"/>
    </location>
</feature>
<dbReference type="Pfam" id="PF11181">
    <property type="entry name" value="YflT"/>
    <property type="match status" value="1"/>
</dbReference>
<keyword evidence="5" id="KW-1185">Reference proteome</keyword>
<comment type="caution">
    <text evidence="4">The sequence shown here is derived from an EMBL/GenBank/DDBJ whole genome shotgun (WGS) entry which is preliminary data.</text>
</comment>
<feature type="transmembrane region" description="Helical" evidence="2">
    <location>
        <begin position="99"/>
        <end position="121"/>
    </location>
</feature>
<keyword evidence="2" id="KW-1133">Transmembrane helix</keyword>
<feature type="compositionally biased region" description="Pro residues" evidence="1">
    <location>
        <begin position="196"/>
        <end position="218"/>
    </location>
</feature>
<accession>A0ABU0GN59</accession>
<reference evidence="4 5" key="1">
    <citation type="submission" date="2023-07" db="EMBL/GenBank/DDBJ databases">
        <title>Sequencing the genomes of 1000 actinobacteria strains.</title>
        <authorList>
            <person name="Klenk H.-P."/>
        </authorList>
    </citation>
    <scope>NUCLEOTIDE SEQUENCE [LARGE SCALE GENOMIC DNA]</scope>
    <source>
        <strain evidence="4 5">DSM 14785</strain>
    </source>
</reference>
<keyword evidence="2" id="KW-0472">Membrane</keyword>